<organism evidence="11 12">
    <name type="scientific">Pseudolycoriella hygida</name>
    <dbReference type="NCBI Taxonomy" id="35572"/>
    <lineage>
        <taxon>Eukaryota</taxon>
        <taxon>Metazoa</taxon>
        <taxon>Ecdysozoa</taxon>
        <taxon>Arthropoda</taxon>
        <taxon>Hexapoda</taxon>
        <taxon>Insecta</taxon>
        <taxon>Pterygota</taxon>
        <taxon>Neoptera</taxon>
        <taxon>Endopterygota</taxon>
        <taxon>Diptera</taxon>
        <taxon>Nematocera</taxon>
        <taxon>Sciaroidea</taxon>
        <taxon>Sciaridae</taxon>
        <taxon>Pseudolycoriella</taxon>
    </lineage>
</organism>
<evidence type="ECO:0000256" key="9">
    <source>
        <dbReference type="SAM" id="Coils"/>
    </source>
</evidence>
<feature type="region of interest" description="Disordered" evidence="10">
    <location>
        <begin position="1"/>
        <end position="20"/>
    </location>
</feature>
<feature type="coiled-coil region" evidence="9">
    <location>
        <begin position="35"/>
        <end position="80"/>
    </location>
</feature>
<dbReference type="PRINTS" id="PR00773">
    <property type="entry name" value="GRPEPROTEIN"/>
</dbReference>
<evidence type="ECO:0000256" key="1">
    <source>
        <dbReference type="ARBA" id="ARBA00004496"/>
    </source>
</evidence>
<dbReference type="Gene3D" id="2.30.22.10">
    <property type="entry name" value="Head domain of nucleotide exchange factor GrpE"/>
    <property type="match status" value="1"/>
</dbReference>
<evidence type="ECO:0000256" key="7">
    <source>
        <dbReference type="RuleBase" id="RU000640"/>
    </source>
</evidence>
<dbReference type="CDD" id="cd00446">
    <property type="entry name" value="GrpE"/>
    <property type="match status" value="1"/>
</dbReference>
<evidence type="ECO:0000313" key="12">
    <source>
        <dbReference type="Proteomes" id="UP001151699"/>
    </source>
</evidence>
<dbReference type="InterPro" id="IPR000740">
    <property type="entry name" value="GrpE"/>
</dbReference>
<name>A0A9Q0N773_9DIPT</name>
<dbReference type="EMBL" id="WJQU01000001">
    <property type="protein sequence ID" value="KAJ6644880.1"/>
    <property type="molecule type" value="Genomic_DNA"/>
</dbReference>
<comment type="function">
    <text evidence="7">Essential component of the PAM complex, a complex required for the translocation of transit peptide-containing proteins from the inner membrane into the mitochondrial matrix in an ATP-dependent manner.</text>
</comment>
<dbReference type="PANTHER" id="PTHR21237:SF23">
    <property type="entry name" value="GRPE PROTEIN HOMOLOG, MITOCHONDRIAL"/>
    <property type="match status" value="1"/>
</dbReference>
<dbReference type="InterPro" id="IPR009012">
    <property type="entry name" value="GrpE_head"/>
</dbReference>
<dbReference type="GO" id="GO:0030150">
    <property type="term" value="P:protein import into mitochondrial matrix"/>
    <property type="evidence" value="ECO:0007669"/>
    <property type="project" value="TreeGrafter"/>
</dbReference>
<dbReference type="FunFam" id="2.30.22.10:FF:000001">
    <property type="entry name" value="Protein GrpE"/>
    <property type="match status" value="1"/>
</dbReference>
<comment type="caution">
    <text evidence="11">The sequence shown here is derived from an EMBL/GenBank/DDBJ whole genome shotgun (WGS) entry which is preliminary data.</text>
</comment>
<keyword evidence="4" id="KW-0963">Cytoplasm</keyword>
<keyword evidence="12" id="KW-1185">Reference proteome</keyword>
<protein>
    <recommendedName>
        <fullName evidence="7">GrpE protein homolog</fullName>
    </recommendedName>
</protein>
<dbReference type="GO" id="GO:0042803">
    <property type="term" value="F:protein homodimerization activity"/>
    <property type="evidence" value="ECO:0007669"/>
    <property type="project" value="InterPro"/>
</dbReference>
<keyword evidence="7" id="KW-0496">Mitochondrion</keyword>
<evidence type="ECO:0000256" key="3">
    <source>
        <dbReference type="ARBA" id="ARBA00011738"/>
    </source>
</evidence>
<evidence type="ECO:0000256" key="5">
    <source>
        <dbReference type="ARBA" id="ARBA00023016"/>
    </source>
</evidence>
<evidence type="ECO:0000256" key="4">
    <source>
        <dbReference type="ARBA" id="ARBA00022490"/>
    </source>
</evidence>
<evidence type="ECO:0000256" key="6">
    <source>
        <dbReference type="ARBA" id="ARBA00023186"/>
    </source>
</evidence>
<dbReference type="HAMAP" id="MF_01151">
    <property type="entry name" value="GrpE"/>
    <property type="match status" value="1"/>
</dbReference>
<dbReference type="Pfam" id="PF01025">
    <property type="entry name" value="GrpE"/>
    <property type="match status" value="1"/>
</dbReference>
<comment type="subcellular location">
    <subcellularLocation>
        <location evidence="1">Cytoplasm</location>
    </subcellularLocation>
    <subcellularLocation>
        <location evidence="7">Mitochondrion matrix</location>
    </subcellularLocation>
</comment>
<sequence>MEKQTEENIDHQQSQPKDDAQEINEIEQVADSQLLASKLEEVANLNNQIEVLQDTLLRTVAESENTRKRLEKAVTEARDYAIFSFAKDLLTVNDNLSRALEHKPKNLNDEVVNVITGVEMTKNELESILKKHGLETLEPRIGDKFDYNIHHAISQVISDEHEQDSIISVMQLGYKIKDRLLRPATVQVTKPPPQ</sequence>
<keyword evidence="6 7" id="KW-0143">Chaperone</keyword>
<dbReference type="SUPFAM" id="SSF58014">
    <property type="entry name" value="Coiled-coil domain of nucleotide exchange factor GrpE"/>
    <property type="match status" value="1"/>
</dbReference>
<dbReference type="Gene3D" id="3.90.20.20">
    <property type="match status" value="1"/>
</dbReference>
<dbReference type="GO" id="GO:0051087">
    <property type="term" value="F:protein-folding chaperone binding"/>
    <property type="evidence" value="ECO:0007669"/>
    <property type="project" value="InterPro"/>
</dbReference>
<evidence type="ECO:0000256" key="8">
    <source>
        <dbReference type="RuleBase" id="RU004478"/>
    </source>
</evidence>
<dbReference type="NCBIfam" id="NF010758">
    <property type="entry name" value="PRK14161.1"/>
    <property type="match status" value="1"/>
</dbReference>
<evidence type="ECO:0000256" key="10">
    <source>
        <dbReference type="SAM" id="MobiDB-lite"/>
    </source>
</evidence>
<dbReference type="AlphaFoldDB" id="A0A9Q0N773"/>
<gene>
    <name evidence="11" type="primary">grpE_0</name>
    <name evidence="11" type="ORF">Bhyg_00075</name>
</gene>
<keyword evidence="9" id="KW-0175">Coiled coil</keyword>
<evidence type="ECO:0000256" key="2">
    <source>
        <dbReference type="ARBA" id="ARBA00009054"/>
    </source>
</evidence>
<dbReference type="GO" id="GO:0006457">
    <property type="term" value="P:protein folding"/>
    <property type="evidence" value="ECO:0007669"/>
    <property type="project" value="InterPro"/>
</dbReference>
<dbReference type="SUPFAM" id="SSF51064">
    <property type="entry name" value="Head domain of nucleotide exchange factor GrpE"/>
    <property type="match status" value="1"/>
</dbReference>
<evidence type="ECO:0000313" key="11">
    <source>
        <dbReference type="EMBL" id="KAJ6644880.1"/>
    </source>
</evidence>
<accession>A0A9Q0N773</accession>
<dbReference type="PANTHER" id="PTHR21237">
    <property type="entry name" value="GRPE PROTEIN"/>
    <property type="match status" value="1"/>
</dbReference>
<dbReference type="GO" id="GO:0001405">
    <property type="term" value="C:PAM complex, Tim23 associated import motor"/>
    <property type="evidence" value="ECO:0007669"/>
    <property type="project" value="TreeGrafter"/>
</dbReference>
<keyword evidence="5" id="KW-0346">Stress response</keyword>
<dbReference type="GO" id="GO:0051082">
    <property type="term" value="F:unfolded protein binding"/>
    <property type="evidence" value="ECO:0007669"/>
    <property type="project" value="TreeGrafter"/>
</dbReference>
<dbReference type="PROSITE" id="PS01071">
    <property type="entry name" value="GRPE"/>
    <property type="match status" value="1"/>
</dbReference>
<comment type="similarity">
    <text evidence="2 8">Belongs to the GrpE family.</text>
</comment>
<proteinExistence type="inferred from homology"/>
<comment type="subunit">
    <text evidence="3">Homodimer.</text>
</comment>
<reference evidence="11" key="1">
    <citation type="submission" date="2022-07" db="EMBL/GenBank/DDBJ databases">
        <authorList>
            <person name="Trinca V."/>
            <person name="Uliana J.V.C."/>
            <person name="Torres T.T."/>
            <person name="Ward R.J."/>
            <person name="Monesi N."/>
        </authorList>
    </citation>
    <scope>NUCLEOTIDE SEQUENCE</scope>
    <source>
        <strain evidence="11">HSMRA1968</strain>
        <tissue evidence="11">Whole embryos</tissue>
    </source>
</reference>
<dbReference type="GO" id="GO:0000774">
    <property type="term" value="F:adenyl-nucleotide exchange factor activity"/>
    <property type="evidence" value="ECO:0007669"/>
    <property type="project" value="InterPro"/>
</dbReference>
<dbReference type="InterPro" id="IPR013805">
    <property type="entry name" value="GrpE_CC"/>
</dbReference>
<dbReference type="Proteomes" id="UP001151699">
    <property type="component" value="Chromosome A"/>
</dbReference>
<dbReference type="OrthoDB" id="201635at2759"/>